<name>A0A915LZZ6_MELJA</name>
<dbReference type="CDD" id="cd15457">
    <property type="entry name" value="NADAR"/>
    <property type="match status" value="1"/>
</dbReference>
<evidence type="ECO:0000256" key="1">
    <source>
        <dbReference type="SAM" id="MobiDB-lite"/>
    </source>
</evidence>
<dbReference type="InterPro" id="IPR027417">
    <property type="entry name" value="P-loop_NTPase"/>
</dbReference>
<keyword evidence="3" id="KW-1185">Reference proteome</keyword>
<proteinExistence type="predicted"/>
<dbReference type="SUPFAM" id="SSF143990">
    <property type="entry name" value="YbiA-like"/>
    <property type="match status" value="1"/>
</dbReference>
<dbReference type="AlphaFoldDB" id="A0A915LZZ6"/>
<protein>
    <submittedName>
        <fullName evidence="4">NADAR domain-containing protein</fullName>
    </submittedName>
</protein>
<dbReference type="InterPro" id="IPR037238">
    <property type="entry name" value="YbiA-like_sf"/>
</dbReference>
<dbReference type="Gene3D" id="3.40.50.300">
    <property type="entry name" value="P-loop containing nucleotide triphosphate hydrolases"/>
    <property type="match status" value="1"/>
</dbReference>
<evidence type="ECO:0000313" key="4">
    <source>
        <dbReference type="WBParaSite" id="scaffold2499_cov141.g4959"/>
    </source>
</evidence>
<dbReference type="Proteomes" id="UP000887561">
    <property type="component" value="Unplaced"/>
</dbReference>
<dbReference type="Gene3D" id="1.10.357.40">
    <property type="entry name" value="YbiA-like"/>
    <property type="match status" value="1"/>
</dbReference>
<sequence>METIRDKDGQEILPFFTKRYVFSNHFDCIFVVDGVTFHSSESYYMYYKALLSNNYEIAEQILNLKSAAMIKKLGSNLPGHNTKEWRKICILVMSIANWYKYNQNPELKRILLSTRGILLVEASRSDQYWSCGLEMHSKDIVDKKKWREMERFNIGSHIDFPPLKGISSEKKVPTQSPAAKSPPSSSTTQNIGSLAESTSSLSLESTSVIKNSKSNEQFVEEKEKESTKVETLRGSNTEEKKVVEYMVCAVEEKGVIGVRRNPAANKQYPHFVSIDNNIAAKCENFVEKLNLGDLVFISEIEWKKGFEELARNAGEVTKDRKMWYVGKINTQANATVIELIDYATRRNYPGVVIKIKRGGKFNTLMCCIVISAGLQVASRCYRRQLNDFTLEDLEIGQLVTVSVANVPQDCLVDEAYVLPPQTEFKIGSEEILRIGMGVIGTVGAHAPWPYRRDGKNIFYPLTPEMSYEEVELAESVISAAIGYSSENERKDMVENRFEGCSLFVDNKFELRFSNIDNSKVKKLKNVWKVDDQMHPLMRLLNARQQVTAKSLLKDGCQFTYQQAPPGVGKTYVASVVVAILLSILNDAKVAVITAANLPLAKLAKELEEILGSAEMEDSGAIAFFSGYAKEKYRDSINELRRHMLISKLALNEERMDTEMKRDFKEYSENFERRPRLTKEKRMGSMFSEISQLRIVFATSTMAEEMVGNALLDTSVLIFDEATQGSFAELANLERQQLETMGWKDSDSL</sequence>
<dbReference type="Pfam" id="PF08719">
    <property type="entry name" value="NADAR"/>
    <property type="match status" value="1"/>
</dbReference>
<accession>A0A915LZZ6</accession>
<reference evidence="4" key="1">
    <citation type="submission" date="2022-11" db="UniProtKB">
        <authorList>
            <consortium name="WormBaseParasite"/>
        </authorList>
    </citation>
    <scope>IDENTIFICATION</scope>
</reference>
<evidence type="ECO:0000259" key="2">
    <source>
        <dbReference type="Pfam" id="PF08719"/>
    </source>
</evidence>
<feature type="domain" description="NADAR" evidence="2">
    <location>
        <begin position="18"/>
        <end position="146"/>
    </location>
</feature>
<feature type="compositionally biased region" description="Low complexity" evidence="1">
    <location>
        <begin position="173"/>
        <end position="199"/>
    </location>
</feature>
<dbReference type="NCBIfam" id="TIGR02464">
    <property type="entry name" value="ribofla_fusion"/>
    <property type="match status" value="1"/>
</dbReference>
<dbReference type="SUPFAM" id="SSF52540">
    <property type="entry name" value="P-loop containing nucleoside triphosphate hydrolases"/>
    <property type="match status" value="1"/>
</dbReference>
<evidence type="ECO:0000313" key="3">
    <source>
        <dbReference type="Proteomes" id="UP000887561"/>
    </source>
</evidence>
<feature type="region of interest" description="Disordered" evidence="1">
    <location>
        <begin position="164"/>
        <end position="199"/>
    </location>
</feature>
<dbReference type="InterPro" id="IPR012816">
    <property type="entry name" value="NADAR"/>
</dbReference>
<organism evidence="3 4">
    <name type="scientific">Meloidogyne javanica</name>
    <name type="common">Root-knot nematode worm</name>
    <dbReference type="NCBI Taxonomy" id="6303"/>
    <lineage>
        <taxon>Eukaryota</taxon>
        <taxon>Metazoa</taxon>
        <taxon>Ecdysozoa</taxon>
        <taxon>Nematoda</taxon>
        <taxon>Chromadorea</taxon>
        <taxon>Rhabditida</taxon>
        <taxon>Tylenchina</taxon>
        <taxon>Tylenchomorpha</taxon>
        <taxon>Tylenchoidea</taxon>
        <taxon>Meloidogynidae</taxon>
        <taxon>Meloidogyninae</taxon>
        <taxon>Meloidogyne</taxon>
        <taxon>Meloidogyne incognita group</taxon>
    </lineage>
</organism>
<dbReference type="WBParaSite" id="scaffold2499_cov141.g4959">
    <property type="protein sequence ID" value="scaffold2499_cov141.g4959"/>
    <property type="gene ID" value="scaffold2499_cov141.g4959"/>
</dbReference>